<keyword evidence="4" id="KW-1185">Reference proteome</keyword>
<dbReference type="AlphaFoldDB" id="A0A1D9P427"/>
<dbReference type="Proteomes" id="UP000179284">
    <property type="component" value="Chromosome I"/>
</dbReference>
<feature type="coiled-coil region" evidence="1">
    <location>
        <begin position="3"/>
        <end position="33"/>
    </location>
</feature>
<evidence type="ECO:0000259" key="2">
    <source>
        <dbReference type="Pfam" id="PF08759"/>
    </source>
</evidence>
<gene>
    <name evidence="3" type="ORF">bhn_I2315</name>
</gene>
<sequence>MDHSELEKRIEDLEKENQALVKWQSEVNGLLSQLIQIIEGRKVTDENTEAQIAAIYKMARINRYRIDSLPYELAAPDYKVDVIYPKMLSIEETLRLIIEEKKSIARLGDGEFAAIAGTKRWNFQGESEELGNRLREVLEVDVPDLLVGLNPNFYSSLQGLEEDDADGVRAYMRPMVRRFHSELLKENKTYANAVMHRMDNDEDVCLLKKIWEGRKVTVIEGQYTRMGVGNDLLDGALEVKRILAPSESAFDRYQDIYDEALKRDKDTLFLISLGPTATVLAYDLCKAGYQAVDIGHIDLIYEKYLRGLSSLYEVNIPYKYCNSDEIGDRRQIEDVKDEQYEKQIVARLY</sequence>
<organism evidence="3 4">
    <name type="scientific">Butyrivibrio hungatei</name>
    <dbReference type="NCBI Taxonomy" id="185008"/>
    <lineage>
        <taxon>Bacteria</taxon>
        <taxon>Bacillati</taxon>
        <taxon>Bacillota</taxon>
        <taxon>Clostridia</taxon>
        <taxon>Lachnospirales</taxon>
        <taxon>Lachnospiraceae</taxon>
        <taxon>Butyrivibrio</taxon>
    </lineage>
</organism>
<proteinExistence type="predicted"/>
<dbReference type="RefSeq" id="WP_071176959.1">
    <property type="nucleotide sequence ID" value="NZ_CP017831.1"/>
</dbReference>
<dbReference type="KEGG" id="bhu:bhn_I2315"/>
<evidence type="ECO:0000313" key="3">
    <source>
        <dbReference type="EMBL" id="AOZ97348.1"/>
    </source>
</evidence>
<evidence type="ECO:0000313" key="4">
    <source>
        <dbReference type="Proteomes" id="UP000179284"/>
    </source>
</evidence>
<dbReference type="EMBL" id="CP017831">
    <property type="protein sequence ID" value="AOZ97348.1"/>
    <property type="molecule type" value="Genomic_DNA"/>
</dbReference>
<keyword evidence="3" id="KW-0808">Transferase</keyword>
<accession>A0A1D9P427</accession>
<evidence type="ECO:0000256" key="1">
    <source>
        <dbReference type="SAM" id="Coils"/>
    </source>
</evidence>
<feature type="domain" description="Glycosyltransferase GT-D fold" evidence="2">
    <location>
        <begin position="104"/>
        <end position="322"/>
    </location>
</feature>
<dbReference type="OrthoDB" id="796510at2"/>
<dbReference type="InterPro" id="IPR014869">
    <property type="entry name" value="GT-D"/>
</dbReference>
<reference evidence="4" key="1">
    <citation type="submission" date="2016-10" db="EMBL/GenBank/DDBJ databases">
        <title>The complete genome sequence of the rumen bacterium Butyrivibrio hungatei MB2003.</title>
        <authorList>
            <person name="Palevich N."/>
            <person name="Kelly W.J."/>
            <person name="Leahy S.C."/>
            <person name="Altermann E."/>
            <person name="Rakonjac J."/>
            <person name="Attwood G.T."/>
        </authorList>
    </citation>
    <scope>NUCLEOTIDE SEQUENCE [LARGE SCALE GENOMIC DNA]</scope>
    <source>
        <strain evidence="4">MB2003</strain>
    </source>
</reference>
<protein>
    <submittedName>
        <fullName evidence="3">Glycosyl transferase</fullName>
    </submittedName>
</protein>
<name>A0A1D9P427_9FIRM</name>
<dbReference type="GO" id="GO:0016740">
    <property type="term" value="F:transferase activity"/>
    <property type="evidence" value="ECO:0007669"/>
    <property type="project" value="UniProtKB-KW"/>
</dbReference>
<keyword evidence="1" id="KW-0175">Coiled coil</keyword>
<dbReference type="Pfam" id="PF08759">
    <property type="entry name" value="GT-D"/>
    <property type="match status" value="1"/>
</dbReference>